<reference evidence="1" key="1">
    <citation type="submission" date="2021-07" db="EMBL/GenBank/DDBJ databases">
        <title>Draft genome of Mortierella alpina, strain LL118, isolated from an aspen leaf litter sample.</title>
        <authorList>
            <person name="Yang S."/>
            <person name="Vinatzer B.A."/>
        </authorList>
    </citation>
    <scope>NUCLEOTIDE SEQUENCE</scope>
    <source>
        <strain evidence="1">LL118</strain>
    </source>
</reference>
<evidence type="ECO:0000313" key="1">
    <source>
        <dbReference type="EMBL" id="KAG9324461.1"/>
    </source>
</evidence>
<protein>
    <submittedName>
        <fullName evidence="1">Uncharacterized protein</fullName>
    </submittedName>
</protein>
<dbReference type="EMBL" id="JAIFTL010000066">
    <property type="protein sequence ID" value="KAG9324461.1"/>
    <property type="molecule type" value="Genomic_DNA"/>
</dbReference>
<comment type="caution">
    <text evidence="1">The sequence shown here is derived from an EMBL/GenBank/DDBJ whole genome shotgun (WGS) entry which is preliminary data.</text>
</comment>
<dbReference type="AlphaFoldDB" id="A0A9P8A8N3"/>
<dbReference type="Proteomes" id="UP000717515">
    <property type="component" value="Unassembled WGS sequence"/>
</dbReference>
<name>A0A9P8A8N3_MORAP</name>
<gene>
    <name evidence="1" type="ORF">KVV02_006605</name>
</gene>
<accession>A0A9P8A8N3</accession>
<proteinExistence type="predicted"/>
<evidence type="ECO:0000313" key="2">
    <source>
        <dbReference type="Proteomes" id="UP000717515"/>
    </source>
</evidence>
<sequence>MLNTAFEASEGDNRLSLARVRRTKKEVLHSLFIHTSPASSVAMPLTRPPPAILSSRSDPIPFSASVPPTITYTLTAAGLLTPKIKCTSEIKKETYTFQSKSDSSSRNMIVKDYKSNQVCKIKSKGEHLLDLYLTTDSKDINVQFRDMIAFKKAVEKNNSLMYKKMSTQYPPNSDYDFDRQDRYTADVAGSNSNVCWAFEFEGQIFQWTAGNGQGILAPPGSDVLLCHSTSLGPATKVAKLQSSHTGASDKMIIHAASIAGVIDKTGLQILLLASVLSLMEIINERSRELLDFD</sequence>
<organism evidence="1 2">
    <name type="scientific">Mortierella alpina</name>
    <name type="common">Oleaginous fungus</name>
    <name type="synonym">Mortierella renispora</name>
    <dbReference type="NCBI Taxonomy" id="64518"/>
    <lineage>
        <taxon>Eukaryota</taxon>
        <taxon>Fungi</taxon>
        <taxon>Fungi incertae sedis</taxon>
        <taxon>Mucoromycota</taxon>
        <taxon>Mortierellomycotina</taxon>
        <taxon>Mortierellomycetes</taxon>
        <taxon>Mortierellales</taxon>
        <taxon>Mortierellaceae</taxon>
        <taxon>Mortierella</taxon>
    </lineage>
</organism>